<reference evidence="1 2" key="1">
    <citation type="submission" date="2019-03" db="EMBL/GenBank/DDBJ databases">
        <title>First draft genome of Liparis tanakae, snailfish: a comprehensive survey of snailfish specific genes.</title>
        <authorList>
            <person name="Kim W."/>
            <person name="Song I."/>
            <person name="Jeong J.-H."/>
            <person name="Kim D."/>
            <person name="Kim S."/>
            <person name="Ryu S."/>
            <person name="Song J.Y."/>
            <person name="Lee S.K."/>
        </authorList>
    </citation>
    <scope>NUCLEOTIDE SEQUENCE [LARGE SCALE GENOMIC DNA]</scope>
    <source>
        <tissue evidence="1">Muscle</tissue>
    </source>
</reference>
<dbReference type="OrthoDB" id="20473at2759"/>
<keyword evidence="2" id="KW-1185">Reference proteome</keyword>
<name>A0A4Z2JFW9_9TELE</name>
<evidence type="ECO:0000313" key="1">
    <source>
        <dbReference type="EMBL" id="TNN88528.1"/>
    </source>
</evidence>
<dbReference type="Proteomes" id="UP000314294">
    <property type="component" value="Unassembled WGS sequence"/>
</dbReference>
<protein>
    <submittedName>
        <fullName evidence="1">ZZ-type zinc finger-containing protein 3</fullName>
    </submittedName>
</protein>
<evidence type="ECO:0000313" key="2">
    <source>
        <dbReference type="Proteomes" id="UP000314294"/>
    </source>
</evidence>
<gene>
    <name evidence="1" type="primary">ZZZ3_0</name>
    <name evidence="1" type="ORF">EYF80_001311</name>
</gene>
<accession>A0A4Z2JFW9</accession>
<dbReference type="InterPro" id="IPR037830">
    <property type="entry name" value="ZZZ3"/>
</dbReference>
<dbReference type="PANTHER" id="PTHR22705">
    <property type="entry name" value="ZINC FINGER, ZZ DOMAIN CONTAINING 3"/>
    <property type="match status" value="1"/>
</dbReference>
<dbReference type="AlphaFoldDB" id="A0A4Z2JFW9"/>
<dbReference type="PANTHER" id="PTHR22705:SF0">
    <property type="entry name" value="ZZ-TYPE ZINC FINGER-CONTAINING PROTEIN 3"/>
    <property type="match status" value="1"/>
</dbReference>
<comment type="caution">
    <text evidence="1">The sequence shown here is derived from an EMBL/GenBank/DDBJ whole genome shotgun (WGS) entry which is preliminary data.</text>
</comment>
<dbReference type="EMBL" id="SRLO01000005">
    <property type="protein sequence ID" value="TNN88528.1"/>
    <property type="molecule type" value="Genomic_DNA"/>
</dbReference>
<proteinExistence type="predicted"/>
<organism evidence="1 2">
    <name type="scientific">Liparis tanakae</name>
    <name type="common">Tanaka's snailfish</name>
    <dbReference type="NCBI Taxonomy" id="230148"/>
    <lineage>
        <taxon>Eukaryota</taxon>
        <taxon>Metazoa</taxon>
        <taxon>Chordata</taxon>
        <taxon>Craniata</taxon>
        <taxon>Vertebrata</taxon>
        <taxon>Euteleostomi</taxon>
        <taxon>Actinopterygii</taxon>
        <taxon>Neopterygii</taxon>
        <taxon>Teleostei</taxon>
        <taxon>Neoteleostei</taxon>
        <taxon>Acanthomorphata</taxon>
        <taxon>Eupercaria</taxon>
        <taxon>Perciformes</taxon>
        <taxon>Cottioidei</taxon>
        <taxon>Cottales</taxon>
        <taxon>Liparidae</taxon>
        <taxon>Liparis</taxon>
    </lineage>
</organism>
<sequence>MHRLGSESLMHCSIANVRLNNVGGPSLRLLSNLAPLRVSYQRLLQTIGVLEAQRTQAILDLETLARHQREALVDPITFVEQLQKQVHLDLPCPQRVVQLPDIGWTQYTSGLGDFEREFCDKKRKTRRLKLIFDQGTYIFVFVLVCLLDPKVPWSPKKKVNRPPCTRLCPLVTLSRTAGTCRYGSGSFVR</sequence>